<protein>
    <recommendedName>
        <fullName evidence="5">Cytochrome c domain-containing protein</fullName>
    </recommendedName>
</protein>
<dbReference type="Gene3D" id="1.10.760.10">
    <property type="entry name" value="Cytochrome c-like domain"/>
    <property type="match status" value="1"/>
</dbReference>
<dbReference type="InterPro" id="IPR009056">
    <property type="entry name" value="Cyt_c-like_dom"/>
</dbReference>
<dbReference type="PROSITE" id="PS51007">
    <property type="entry name" value="CYTC"/>
    <property type="match status" value="1"/>
</dbReference>
<organism evidence="6 7">
    <name type="scientific">Corallibacter vietnamensis</name>
    <dbReference type="NCBI Taxonomy" id="904130"/>
    <lineage>
        <taxon>Bacteria</taxon>
        <taxon>Pseudomonadati</taxon>
        <taxon>Bacteroidota</taxon>
        <taxon>Flavobacteriia</taxon>
        <taxon>Flavobacteriales</taxon>
        <taxon>Flavobacteriaceae</taxon>
        <taxon>Corallibacter</taxon>
    </lineage>
</organism>
<dbReference type="InterPro" id="IPR036909">
    <property type="entry name" value="Cyt_c-like_dom_sf"/>
</dbReference>
<evidence type="ECO:0000256" key="2">
    <source>
        <dbReference type="ARBA" id="ARBA00022723"/>
    </source>
</evidence>
<dbReference type="Pfam" id="PF00034">
    <property type="entry name" value="Cytochrom_C"/>
    <property type="match status" value="1"/>
</dbReference>
<evidence type="ECO:0000313" key="7">
    <source>
        <dbReference type="Proteomes" id="UP001501456"/>
    </source>
</evidence>
<name>A0ABP7H303_9FLAO</name>
<feature type="domain" description="Cytochrome c" evidence="5">
    <location>
        <begin position="39"/>
        <end position="127"/>
    </location>
</feature>
<gene>
    <name evidence="6" type="ORF">GCM10022271_14330</name>
</gene>
<evidence type="ECO:0000256" key="1">
    <source>
        <dbReference type="ARBA" id="ARBA00022617"/>
    </source>
</evidence>
<proteinExistence type="predicted"/>
<keyword evidence="1 4" id="KW-0349">Heme</keyword>
<dbReference type="PANTHER" id="PTHR35008:SF8">
    <property type="entry name" value="ALCOHOL DEHYDROGENASE CYTOCHROME C SUBUNIT"/>
    <property type="match status" value="1"/>
</dbReference>
<evidence type="ECO:0000259" key="5">
    <source>
        <dbReference type="PROSITE" id="PS51007"/>
    </source>
</evidence>
<accession>A0ABP7H303</accession>
<dbReference type="PANTHER" id="PTHR35008">
    <property type="entry name" value="BLL4482 PROTEIN-RELATED"/>
    <property type="match status" value="1"/>
</dbReference>
<evidence type="ECO:0000313" key="6">
    <source>
        <dbReference type="EMBL" id="GAA3783144.1"/>
    </source>
</evidence>
<dbReference type="PROSITE" id="PS51257">
    <property type="entry name" value="PROKAR_LIPOPROTEIN"/>
    <property type="match status" value="1"/>
</dbReference>
<comment type="caution">
    <text evidence="6">The sequence shown here is derived from an EMBL/GenBank/DDBJ whole genome shotgun (WGS) entry which is preliminary data.</text>
</comment>
<evidence type="ECO:0000256" key="3">
    <source>
        <dbReference type="ARBA" id="ARBA00023004"/>
    </source>
</evidence>
<evidence type="ECO:0000256" key="4">
    <source>
        <dbReference type="PROSITE-ProRule" id="PRU00433"/>
    </source>
</evidence>
<dbReference type="Proteomes" id="UP001501456">
    <property type="component" value="Unassembled WGS sequence"/>
</dbReference>
<dbReference type="EMBL" id="BAABBI010000001">
    <property type="protein sequence ID" value="GAA3783144.1"/>
    <property type="molecule type" value="Genomic_DNA"/>
</dbReference>
<reference evidence="7" key="1">
    <citation type="journal article" date="2019" name="Int. J. Syst. Evol. Microbiol.">
        <title>The Global Catalogue of Microorganisms (GCM) 10K type strain sequencing project: providing services to taxonomists for standard genome sequencing and annotation.</title>
        <authorList>
            <consortium name="The Broad Institute Genomics Platform"/>
            <consortium name="The Broad Institute Genome Sequencing Center for Infectious Disease"/>
            <person name="Wu L."/>
            <person name="Ma J."/>
        </authorList>
    </citation>
    <scope>NUCLEOTIDE SEQUENCE [LARGE SCALE GENOMIC DNA]</scope>
    <source>
        <strain evidence="7">JCM 17525</strain>
    </source>
</reference>
<keyword evidence="2 4" id="KW-0479">Metal-binding</keyword>
<dbReference type="SUPFAM" id="SSF46626">
    <property type="entry name" value="Cytochrome c"/>
    <property type="match status" value="1"/>
</dbReference>
<sequence length="145" mass="15899">MLKNISLIIIVLLLVTSCKNTNSKQDLAINNTQDPELKSSIQRGKTVYSDFCVSCHMPNGKGVPKAFPPLAKSDFLKNNQEKSIHAIKYGLTGKITVNGITYNSAMVPLGLSDSEIADVMNYINNAWGNNISNIVTTEKVSKIQR</sequence>
<dbReference type="RefSeq" id="WP_344728792.1">
    <property type="nucleotide sequence ID" value="NZ_BAABBI010000001.1"/>
</dbReference>
<keyword evidence="7" id="KW-1185">Reference proteome</keyword>
<keyword evidence="3 4" id="KW-0408">Iron</keyword>
<dbReference type="InterPro" id="IPR051459">
    <property type="entry name" value="Cytochrome_c-type_DH"/>
</dbReference>